<dbReference type="SUPFAM" id="SSF50129">
    <property type="entry name" value="GroES-like"/>
    <property type="match status" value="1"/>
</dbReference>
<dbReference type="CDD" id="cd08276">
    <property type="entry name" value="MDR7"/>
    <property type="match status" value="1"/>
</dbReference>
<dbReference type="Gene3D" id="3.40.50.720">
    <property type="entry name" value="NAD(P)-binding Rossmann-like Domain"/>
    <property type="match status" value="1"/>
</dbReference>
<organism evidence="1 2">
    <name type="scientific">Chitinophaga solisilvae</name>
    <dbReference type="NCBI Taxonomy" id="1233460"/>
    <lineage>
        <taxon>Bacteria</taxon>
        <taxon>Pseudomonadati</taxon>
        <taxon>Bacteroidota</taxon>
        <taxon>Chitinophagia</taxon>
        <taxon>Chitinophagales</taxon>
        <taxon>Chitinophagaceae</taxon>
        <taxon>Chitinophaga</taxon>
    </lineage>
</organism>
<keyword evidence="2" id="KW-1185">Reference proteome</keyword>
<dbReference type="AlphaFoldDB" id="A0A3S1DNA6"/>
<dbReference type="PANTHER" id="PTHR45033:SF2">
    <property type="entry name" value="ZINC-TYPE ALCOHOL DEHYDROGENASE-LIKE PROTEIN C1773.06C"/>
    <property type="match status" value="1"/>
</dbReference>
<dbReference type="PANTHER" id="PTHR45033">
    <property type="match status" value="1"/>
</dbReference>
<evidence type="ECO:0000313" key="1">
    <source>
        <dbReference type="EMBL" id="NSL86781.1"/>
    </source>
</evidence>
<dbReference type="OrthoDB" id="648910at2"/>
<dbReference type="GO" id="GO:0016491">
    <property type="term" value="F:oxidoreductase activity"/>
    <property type="evidence" value="ECO:0007669"/>
    <property type="project" value="InterPro"/>
</dbReference>
<protein>
    <submittedName>
        <fullName evidence="1">NAD(P)-dependent alcohol dehydrogenase</fullName>
    </submittedName>
</protein>
<proteinExistence type="predicted"/>
<dbReference type="InterPro" id="IPR013149">
    <property type="entry name" value="ADH-like_C"/>
</dbReference>
<dbReference type="SMART" id="SM00829">
    <property type="entry name" value="PKS_ER"/>
    <property type="match status" value="1"/>
</dbReference>
<dbReference type="InterPro" id="IPR011032">
    <property type="entry name" value="GroES-like_sf"/>
</dbReference>
<dbReference type="EMBL" id="RIAR02000001">
    <property type="protein sequence ID" value="NSL86781.1"/>
    <property type="molecule type" value="Genomic_DNA"/>
</dbReference>
<reference evidence="1" key="1">
    <citation type="submission" date="2020-05" db="EMBL/GenBank/DDBJ databases">
        <title>Chitinophaga laudate sp. nov., isolated from a tropical peat swamp.</title>
        <authorList>
            <person name="Goh C.B.S."/>
            <person name="Lee M.S."/>
            <person name="Parimannan S."/>
            <person name="Pasbakhsh P."/>
            <person name="Yule C.M."/>
            <person name="Rajandas H."/>
            <person name="Loke S."/>
            <person name="Croft L."/>
            <person name="Tan J.B.L."/>
        </authorList>
    </citation>
    <scope>NUCLEOTIDE SEQUENCE</scope>
    <source>
        <strain evidence="1">Mgbs1</strain>
    </source>
</reference>
<dbReference type="InterPro" id="IPR036291">
    <property type="entry name" value="NAD(P)-bd_dom_sf"/>
</dbReference>
<sequence length="337" mass="36252">MKSYYVQPGAGIDAMTLLEEEMPQPGYGEVLIRVMASALNYRELMIIRDGVYVLPLKQTLIPVADGVGEVVATGSGTHHFTTGDRVAAVVFPEWTDGPFTPEFSAQLGGSLDGMLTTYKVLPERSLVKIPDHLSWEEAAAFPCAGVTAWNALTDGRPLKAGENVLTLGTGGVSLFALQFAKLSGARVIATTSSGEKAEKLLALGADEVINYRIHPEWHREVRRLTDGHGADHIIEVGGPGTMNQSFQSLHLHGEVSIIGAVANDGTLPDINLFSAGCGTMRRVALGSRAHHMAMHRAVSAGRLKPVIDRVFPFREARAAMHYFETGQAFGKVIISHS</sequence>
<evidence type="ECO:0000313" key="2">
    <source>
        <dbReference type="Proteomes" id="UP000281028"/>
    </source>
</evidence>
<dbReference type="InterPro" id="IPR052711">
    <property type="entry name" value="Zinc_ADH-like"/>
</dbReference>
<dbReference type="InterPro" id="IPR013154">
    <property type="entry name" value="ADH-like_N"/>
</dbReference>
<dbReference type="Pfam" id="PF00107">
    <property type="entry name" value="ADH_zinc_N"/>
    <property type="match status" value="1"/>
</dbReference>
<dbReference type="Proteomes" id="UP000281028">
    <property type="component" value="Unassembled WGS sequence"/>
</dbReference>
<dbReference type="Pfam" id="PF08240">
    <property type="entry name" value="ADH_N"/>
    <property type="match status" value="1"/>
</dbReference>
<comment type="caution">
    <text evidence="1">The sequence shown here is derived from an EMBL/GenBank/DDBJ whole genome shotgun (WGS) entry which is preliminary data.</text>
</comment>
<name>A0A3S1DNA6_9BACT</name>
<gene>
    <name evidence="1" type="ORF">ECE50_008065</name>
</gene>
<dbReference type="Gene3D" id="3.90.180.10">
    <property type="entry name" value="Medium-chain alcohol dehydrogenases, catalytic domain"/>
    <property type="match status" value="1"/>
</dbReference>
<accession>A0A3S1DNA6</accession>
<dbReference type="SUPFAM" id="SSF51735">
    <property type="entry name" value="NAD(P)-binding Rossmann-fold domains"/>
    <property type="match status" value="1"/>
</dbReference>
<dbReference type="InterPro" id="IPR020843">
    <property type="entry name" value="ER"/>
</dbReference>